<dbReference type="Gene3D" id="2.115.10.20">
    <property type="entry name" value="Glycosyl hydrolase domain, family 43"/>
    <property type="match status" value="1"/>
</dbReference>
<dbReference type="KEGG" id="hhy:Halhy_6358"/>
<accession>F4L7J7</accession>
<reference key="2">
    <citation type="submission" date="2011-04" db="EMBL/GenBank/DDBJ databases">
        <title>Complete sequence of chromosome of Haliscomenobacter hydrossis DSM 1100.</title>
        <authorList>
            <consortium name="US DOE Joint Genome Institute (JGI-PGF)"/>
            <person name="Lucas S."/>
            <person name="Han J."/>
            <person name="Lapidus A."/>
            <person name="Bruce D."/>
            <person name="Goodwin L."/>
            <person name="Pitluck S."/>
            <person name="Peters L."/>
            <person name="Kyrpides N."/>
            <person name="Mavromatis K."/>
            <person name="Ivanova N."/>
            <person name="Ovchinnikova G."/>
            <person name="Pagani I."/>
            <person name="Daligault H."/>
            <person name="Detter J.C."/>
            <person name="Han C."/>
            <person name="Land M."/>
            <person name="Hauser L."/>
            <person name="Markowitz V."/>
            <person name="Cheng J.-F."/>
            <person name="Hugenholtz P."/>
            <person name="Woyke T."/>
            <person name="Wu D."/>
            <person name="Verbarg S."/>
            <person name="Frueling A."/>
            <person name="Brambilla E."/>
            <person name="Klenk H.-P."/>
            <person name="Eisen J.A."/>
        </authorList>
    </citation>
    <scope>NUCLEOTIDE SEQUENCE</scope>
    <source>
        <strain>DSM 1100</strain>
    </source>
</reference>
<feature type="chain" id="PRO_5003316570" evidence="5">
    <location>
        <begin position="19"/>
        <end position="340"/>
    </location>
</feature>
<keyword evidence="3 4" id="KW-0326">Glycosidase</keyword>
<dbReference type="RefSeq" id="WP_013768697.1">
    <property type="nucleotide sequence ID" value="NC_015510.1"/>
</dbReference>
<dbReference type="Proteomes" id="UP000008461">
    <property type="component" value="Chromosome"/>
</dbReference>
<keyword evidence="7" id="KW-1185">Reference proteome</keyword>
<feature type="signal peptide" evidence="5">
    <location>
        <begin position="1"/>
        <end position="18"/>
    </location>
</feature>
<dbReference type="PANTHER" id="PTHR22925">
    <property type="entry name" value="GLYCOSYL HYDROLASE 43 FAMILY MEMBER"/>
    <property type="match status" value="1"/>
</dbReference>
<protein>
    <submittedName>
        <fullName evidence="6">Ricin B lectin</fullName>
    </submittedName>
</protein>
<dbReference type="AlphaFoldDB" id="F4L7J7"/>
<proteinExistence type="inferred from homology"/>
<evidence type="ECO:0000313" key="6">
    <source>
        <dbReference type="EMBL" id="AEE54177.1"/>
    </source>
</evidence>
<name>F4L7J7_HALH1</name>
<dbReference type="InterPro" id="IPR006710">
    <property type="entry name" value="Glyco_hydro_43"/>
</dbReference>
<evidence type="ECO:0000256" key="1">
    <source>
        <dbReference type="ARBA" id="ARBA00009865"/>
    </source>
</evidence>
<gene>
    <name evidence="6" type="ordered locus">Halhy_6358</name>
</gene>
<evidence type="ECO:0000256" key="2">
    <source>
        <dbReference type="ARBA" id="ARBA00022801"/>
    </source>
</evidence>
<dbReference type="InterPro" id="IPR023296">
    <property type="entry name" value="Glyco_hydro_beta-prop_sf"/>
</dbReference>
<dbReference type="eggNOG" id="COG1621">
    <property type="taxonomic scope" value="Bacteria"/>
</dbReference>
<reference evidence="6 7" key="1">
    <citation type="journal article" date="2011" name="Stand. Genomic Sci.">
        <title>Complete genome sequence of Haliscomenobacter hydrossis type strain (O).</title>
        <authorList>
            <consortium name="US DOE Joint Genome Institute (JGI-PGF)"/>
            <person name="Daligault H."/>
            <person name="Lapidus A."/>
            <person name="Zeytun A."/>
            <person name="Nolan M."/>
            <person name="Lucas S."/>
            <person name="Del Rio T.G."/>
            <person name="Tice H."/>
            <person name="Cheng J.F."/>
            <person name="Tapia R."/>
            <person name="Han C."/>
            <person name="Goodwin L."/>
            <person name="Pitluck S."/>
            <person name="Liolios K."/>
            <person name="Pagani I."/>
            <person name="Ivanova N."/>
            <person name="Huntemann M."/>
            <person name="Mavromatis K."/>
            <person name="Mikhailova N."/>
            <person name="Pati A."/>
            <person name="Chen A."/>
            <person name="Palaniappan K."/>
            <person name="Land M."/>
            <person name="Hauser L."/>
            <person name="Brambilla E.M."/>
            <person name="Rohde M."/>
            <person name="Verbarg S."/>
            <person name="Goker M."/>
            <person name="Bristow J."/>
            <person name="Eisen J.A."/>
            <person name="Markowitz V."/>
            <person name="Hugenholtz P."/>
            <person name="Kyrpides N.C."/>
            <person name="Klenk H.P."/>
            <person name="Woyke T."/>
        </authorList>
    </citation>
    <scope>NUCLEOTIDE SEQUENCE [LARGE SCALE GENOMIC DNA]</scope>
    <source>
        <strain evidence="7">ATCC 27775 / DSM 1100 / LMG 10767 / O</strain>
    </source>
</reference>
<dbReference type="STRING" id="760192.Halhy_6358"/>
<evidence type="ECO:0000256" key="5">
    <source>
        <dbReference type="SAM" id="SignalP"/>
    </source>
</evidence>
<evidence type="ECO:0000313" key="7">
    <source>
        <dbReference type="Proteomes" id="UP000008461"/>
    </source>
</evidence>
<keyword evidence="2 4" id="KW-0378">Hydrolase</keyword>
<dbReference type="EMBL" id="CP002691">
    <property type="protein sequence ID" value="AEE54177.1"/>
    <property type="molecule type" value="Genomic_DNA"/>
</dbReference>
<keyword evidence="5" id="KW-0732">Signal</keyword>
<dbReference type="OrthoDB" id="273314at2"/>
<dbReference type="HOGENOM" id="CLU_016116_0_1_10"/>
<evidence type="ECO:0000256" key="3">
    <source>
        <dbReference type="ARBA" id="ARBA00023295"/>
    </source>
</evidence>
<dbReference type="GO" id="GO:0005975">
    <property type="term" value="P:carbohydrate metabolic process"/>
    <property type="evidence" value="ECO:0007669"/>
    <property type="project" value="InterPro"/>
</dbReference>
<organism evidence="6 7">
    <name type="scientific">Haliscomenobacter hydrossis (strain ATCC 27775 / DSM 1100 / LMG 10767 / O)</name>
    <dbReference type="NCBI Taxonomy" id="760192"/>
    <lineage>
        <taxon>Bacteria</taxon>
        <taxon>Pseudomonadati</taxon>
        <taxon>Bacteroidota</taxon>
        <taxon>Saprospiria</taxon>
        <taxon>Saprospirales</taxon>
        <taxon>Haliscomenobacteraceae</taxon>
        <taxon>Haliscomenobacter</taxon>
    </lineage>
</organism>
<dbReference type="Pfam" id="PF04616">
    <property type="entry name" value="Glyco_hydro_43"/>
    <property type="match status" value="1"/>
</dbReference>
<sequence length="340" mass="38343">MKKICFVLLSCAVCTGFAGLAQKQMAIHPKEVWPDSDGNHIQAHGGGILKIKKTYYWYGEQRRQGLDSNYRYVSCYASKDLINWAYKGDAFKSTKPDTMLKGKRWVLERPKVFYNSKTKKYVMYMHLDGGISGSKNPFAYDFASVGVAISDKPTGPFTYVKAFRPLGKESRDIGQFIDDDGSAYLIFESRPDKGFYIAKLSEDFLEVEKEVAFIKSPLEGGAIVHYKNLYYAVGSALTGWNPNANKVATAPSLAGPWSEFVDIAPPETKTYGSQSTMFVKVVGKKETTVIFLGDVWKPKTQWDSRYLWMPVEIGDGKLRLPEPKTWTIDVKSGRWKYLGN</sequence>
<dbReference type="GO" id="GO:0004553">
    <property type="term" value="F:hydrolase activity, hydrolyzing O-glycosyl compounds"/>
    <property type="evidence" value="ECO:0007669"/>
    <property type="project" value="InterPro"/>
</dbReference>
<evidence type="ECO:0000256" key="4">
    <source>
        <dbReference type="RuleBase" id="RU361187"/>
    </source>
</evidence>
<dbReference type="CDD" id="cd18821">
    <property type="entry name" value="GH43_Pc3Gal43A-like"/>
    <property type="match status" value="1"/>
</dbReference>
<dbReference type="SUPFAM" id="SSF75005">
    <property type="entry name" value="Arabinanase/levansucrase/invertase"/>
    <property type="match status" value="1"/>
</dbReference>
<comment type="similarity">
    <text evidence="1 4">Belongs to the glycosyl hydrolase 43 family.</text>
</comment>
<dbReference type="PANTHER" id="PTHR22925:SF3">
    <property type="entry name" value="GLYCOSYL HYDROLASE FAMILY PROTEIN 43"/>
    <property type="match status" value="1"/>
</dbReference>